<dbReference type="SUPFAM" id="SSF54236">
    <property type="entry name" value="Ubiquitin-like"/>
    <property type="match status" value="1"/>
</dbReference>
<keyword evidence="2" id="KW-1185">Reference proteome</keyword>
<dbReference type="Gene3D" id="3.10.20.90">
    <property type="entry name" value="Phosphatidylinositol 3-kinase Catalytic Subunit, Chain A, domain 1"/>
    <property type="match status" value="1"/>
</dbReference>
<dbReference type="AlphaFoldDB" id="A0AAW0EU91"/>
<dbReference type="Proteomes" id="UP001430356">
    <property type="component" value="Unassembled WGS sequence"/>
</dbReference>
<protein>
    <submittedName>
        <fullName evidence="1">ATG8/AUT7/APG8/PAZ2</fullName>
    </submittedName>
</protein>
<evidence type="ECO:0000313" key="1">
    <source>
        <dbReference type="EMBL" id="KAK7196999.1"/>
    </source>
</evidence>
<evidence type="ECO:0000313" key="2">
    <source>
        <dbReference type="Proteomes" id="UP001430356"/>
    </source>
</evidence>
<accession>A0AAW0EU91</accession>
<proteinExistence type="predicted"/>
<name>A0AAW0EU91_9TRYP</name>
<organism evidence="1 2">
    <name type="scientific">Novymonas esmeraldas</name>
    <dbReference type="NCBI Taxonomy" id="1808958"/>
    <lineage>
        <taxon>Eukaryota</taxon>
        <taxon>Discoba</taxon>
        <taxon>Euglenozoa</taxon>
        <taxon>Kinetoplastea</taxon>
        <taxon>Metakinetoplastina</taxon>
        <taxon>Trypanosomatida</taxon>
        <taxon>Trypanosomatidae</taxon>
        <taxon>Novymonas</taxon>
    </lineage>
</organism>
<comment type="caution">
    <text evidence="1">The sequence shown here is derived from an EMBL/GenBank/DDBJ whole genome shotgun (WGS) entry which is preliminary data.</text>
</comment>
<sequence length="134" mass="13481">MSAYVQSTPLEARVAKCASLRADNAVPVVVENALSRGGKAHFSALARDTTVAQLVAAVRAFGGVAAARPVALAVAGCSVSPAATLGELHDACARADDGMLYVAFAAEQAMGVAICTPCASCSWDGSSNNNDVVI</sequence>
<dbReference type="InterPro" id="IPR029071">
    <property type="entry name" value="Ubiquitin-like_domsf"/>
</dbReference>
<gene>
    <name evidence="1" type="ORF">NESM_000643400</name>
</gene>
<reference evidence="1 2" key="1">
    <citation type="journal article" date="2021" name="MBio">
        <title>A New Model Trypanosomatid, Novymonas esmeraldas: Genomic Perception of Its 'Candidatus Pandoraea novymonadis' Endosymbiont.</title>
        <authorList>
            <person name="Zakharova A."/>
            <person name="Saura A."/>
            <person name="Butenko A."/>
            <person name="Podesvova L."/>
            <person name="Warmusova S."/>
            <person name="Kostygov A.Y."/>
            <person name="Nenarokova A."/>
            <person name="Lukes J."/>
            <person name="Opperdoes F.R."/>
            <person name="Yurchenko V."/>
        </authorList>
    </citation>
    <scope>NUCLEOTIDE SEQUENCE [LARGE SCALE GENOMIC DNA]</scope>
    <source>
        <strain evidence="1 2">E262AT.01</strain>
    </source>
</reference>
<dbReference type="EMBL" id="JAECZO010000092">
    <property type="protein sequence ID" value="KAK7196999.1"/>
    <property type="molecule type" value="Genomic_DNA"/>
</dbReference>